<proteinExistence type="predicted"/>
<protein>
    <submittedName>
        <fullName evidence="1">Uncharacterized protein</fullName>
    </submittedName>
</protein>
<reference evidence="1 2" key="1">
    <citation type="journal article" date="2022" name="bioRxiv">
        <title>Genomics of Preaxostyla Flagellates Illuminates Evolutionary Transitions and the Path Towards Mitochondrial Loss.</title>
        <authorList>
            <person name="Novak L.V.F."/>
            <person name="Treitli S.C."/>
            <person name="Pyrih J."/>
            <person name="Halakuc P."/>
            <person name="Pipaliya S.V."/>
            <person name="Vacek V."/>
            <person name="Brzon O."/>
            <person name="Soukal P."/>
            <person name="Eme L."/>
            <person name="Dacks J.B."/>
            <person name="Karnkowska A."/>
            <person name="Elias M."/>
            <person name="Hampl V."/>
        </authorList>
    </citation>
    <scope>NUCLEOTIDE SEQUENCE [LARGE SCALE GENOMIC DNA]</scope>
    <source>
        <strain evidence="1">NAU3</strain>
        <tissue evidence="1">Gut</tissue>
    </source>
</reference>
<gene>
    <name evidence="1" type="ORF">BLNAU_5150</name>
</gene>
<sequence>MLFSEIKKAEIDEISLKGLVITLAGRVLSPQDHTLFLKNSADEADTFHFPIVYSTEPESWTAKLSLDDETPLLRYGQTYTVTGLKEGGETGEDVLVEGTLTVKVTTEPAVINSLSFNFDADTQYTGKLVFTADRMPSSTNLIVTVKGETTFDLTGYLTFSSQGAGSIAATLFSNSSSKAVQLEYGKTYTITKMMTSSSSKKEVFFTGLREFTIPTADPRVIQLRESKWLDNGRGMTYQFFSVGLASEEYEMELTDSTKGSETDPVVKLPLSVGVDEGKQFVQGTALFYPEETATLKYSHSYKVTKVTRKSKPAEEILIDTITLSVAAQQASITDVLCEIQAGSFEKNVSISYVGVGKMNGYFYPVYENGGVLVEPAYVVISGTTGTHSIQVFGSSTSPKLEYGKKYTLVRLRTSSDTAVPLLLTKTFEIEIPAEKARIASVSSTASTDGYSMALFTF</sequence>
<evidence type="ECO:0000313" key="2">
    <source>
        <dbReference type="Proteomes" id="UP001281761"/>
    </source>
</evidence>
<name>A0ABQ9Y863_9EUKA</name>
<dbReference type="Proteomes" id="UP001281761">
    <property type="component" value="Unassembled WGS sequence"/>
</dbReference>
<comment type="caution">
    <text evidence="1">The sequence shown here is derived from an EMBL/GenBank/DDBJ whole genome shotgun (WGS) entry which is preliminary data.</text>
</comment>
<keyword evidence="2" id="KW-1185">Reference proteome</keyword>
<evidence type="ECO:0000313" key="1">
    <source>
        <dbReference type="EMBL" id="KAK2959953.1"/>
    </source>
</evidence>
<organism evidence="1 2">
    <name type="scientific">Blattamonas nauphoetae</name>
    <dbReference type="NCBI Taxonomy" id="2049346"/>
    <lineage>
        <taxon>Eukaryota</taxon>
        <taxon>Metamonada</taxon>
        <taxon>Preaxostyla</taxon>
        <taxon>Oxymonadida</taxon>
        <taxon>Blattamonas</taxon>
    </lineage>
</organism>
<accession>A0ABQ9Y863</accession>
<dbReference type="EMBL" id="JARBJD010000026">
    <property type="protein sequence ID" value="KAK2959953.1"/>
    <property type="molecule type" value="Genomic_DNA"/>
</dbReference>